<dbReference type="Pfam" id="PF01638">
    <property type="entry name" value="HxlR"/>
    <property type="match status" value="1"/>
</dbReference>
<evidence type="ECO:0000313" key="6">
    <source>
        <dbReference type="EMBL" id="EQD77332.1"/>
    </source>
</evidence>
<dbReference type="InterPro" id="IPR011991">
    <property type="entry name" value="ArsR-like_HTH"/>
</dbReference>
<dbReference type="PROSITE" id="PS51118">
    <property type="entry name" value="HTH_HXLR"/>
    <property type="match status" value="1"/>
</dbReference>
<gene>
    <name evidence="6" type="ORF">B1B_01117</name>
</gene>
<dbReference type="PANTHER" id="PTHR33204:SF18">
    <property type="entry name" value="TRANSCRIPTIONAL REGULATORY PROTEIN"/>
    <property type="match status" value="1"/>
</dbReference>
<keyword evidence="1" id="KW-0805">Transcription regulation</keyword>
<evidence type="ECO:0000256" key="3">
    <source>
        <dbReference type="ARBA" id="ARBA00023163"/>
    </source>
</evidence>
<reference evidence="6" key="2">
    <citation type="journal article" date="2014" name="ISME J.">
        <title>Microbial stratification in low pH oxic and suboxic macroscopic growths along an acid mine drainage.</title>
        <authorList>
            <person name="Mendez-Garcia C."/>
            <person name="Mesa V."/>
            <person name="Sprenger R.R."/>
            <person name="Richter M."/>
            <person name="Diez M.S."/>
            <person name="Solano J."/>
            <person name="Bargiela R."/>
            <person name="Golyshina O.V."/>
            <person name="Manteca A."/>
            <person name="Ramos J.L."/>
            <person name="Gallego J.R."/>
            <person name="Llorente I."/>
            <person name="Martins Dos Santos V.A."/>
            <person name="Jensen O.N."/>
            <person name="Pelaez A.I."/>
            <person name="Sanchez J."/>
            <person name="Ferrer M."/>
        </authorList>
    </citation>
    <scope>NUCLEOTIDE SEQUENCE</scope>
</reference>
<name>T1C5N8_9ZZZZ</name>
<keyword evidence="2" id="KW-0238">DNA-binding</keyword>
<dbReference type="InterPro" id="IPR036388">
    <property type="entry name" value="WH-like_DNA-bd_sf"/>
</dbReference>
<evidence type="ECO:0000256" key="1">
    <source>
        <dbReference type="ARBA" id="ARBA00023015"/>
    </source>
</evidence>
<comment type="caution">
    <text evidence="6">The sequence shown here is derived from an EMBL/GenBank/DDBJ whole genome shotgun (WGS) entry which is preliminary data.</text>
</comment>
<dbReference type="EMBL" id="AUZY01000813">
    <property type="protein sequence ID" value="EQD77332.1"/>
    <property type="molecule type" value="Genomic_DNA"/>
</dbReference>
<dbReference type="AlphaFoldDB" id="T1C5N8"/>
<organism evidence="6">
    <name type="scientific">mine drainage metagenome</name>
    <dbReference type="NCBI Taxonomy" id="410659"/>
    <lineage>
        <taxon>unclassified sequences</taxon>
        <taxon>metagenomes</taxon>
        <taxon>ecological metagenomes</taxon>
    </lineage>
</organism>
<dbReference type="CDD" id="cd00090">
    <property type="entry name" value="HTH_ARSR"/>
    <property type="match status" value="1"/>
</dbReference>
<protein>
    <submittedName>
        <fullName evidence="6">Helix-turn-helix, HxlR type domain protein</fullName>
    </submittedName>
</protein>
<sequence>MKTARALPGSPPCDFEATFELLGQKHVLVILRALLEKSPRRFNELQESVSVNTATLSDRLKRLENLGIIQRRALAVAPRRIEYRLTPMGRDLLKIFRTMMEWRRKYSAGTASRERMSRTRARPSPG</sequence>
<keyword evidence="3" id="KW-0804">Transcription</keyword>
<reference evidence="6" key="1">
    <citation type="submission" date="2013-08" db="EMBL/GenBank/DDBJ databases">
        <authorList>
            <person name="Mendez C."/>
            <person name="Richter M."/>
            <person name="Ferrer M."/>
            <person name="Sanchez J."/>
        </authorList>
    </citation>
    <scope>NUCLEOTIDE SEQUENCE</scope>
</reference>
<dbReference type="InterPro" id="IPR036390">
    <property type="entry name" value="WH_DNA-bd_sf"/>
</dbReference>
<feature type="region of interest" description="Disordered" evidence="4">
    <location>
        <begin position="106"/>
        <end position="126"/>
    </location>
</feature>
<dbReference type="InterPro" id="IPR002577">
    <property type="entry name" value="HTH_HxlR"/>
</dbReference>
<dbReference type="SUPFAM" id="SSF46785">
    <property type="entry name" value="Winged helix' DNA-binding domain"/>
    <property type="match status" value="1"/>
</dbReference>
<feature type="domain" description="HTH hxlR-type" evidence="5">
    <location>
        <begin position="13"/>
        <end position="111"/>
    </location>
</feature>
<dbReference type="GO" id="GO:0003677">
    <property type="term" value="F:DNA binding"/>
    <property type="evidence" value="ECO:0007669"/>
    <property type="project" value="UniProtKB-KW"/>
</dbReference>
<evidence type="ECO:0000259" key="5">
    <source>
        <dbReference type="PROSITE" id="PS51118"/>
    </source>
</evidence>
<dbReference type="PANTHER" id="PTHR33204">
    <property type="entry name" value="TRANSCRIPTIONAL REGULATOR, MARR FAMILY"/>
    <property type="match status" value="1"/>
</dbReference>
<evidence type="ECO:0000256" key="2">
    <source>
        <dbReference type="ARBA" id="ARBA00023125"/>
    </source>
</evidence>
<accession>T1C5N8</accession>
<proteinExistence type="predicted"/>
<dbReference type="Gene3D" id="1.10.10.10">
    <property type="entry name" value="Winged helix-like DNA-binding domain superfamily/Winged helix DNA-binding domain"/>
    <property type="match status" value="1"/>
</dbReference>
<evidence type="ECO:0000256" key="4">
    <source>
        <dbReference type="SAM" id="MobiDB-lite"/>
    </source>
</evidence>